<name>A0AAD1VU24_PELCU</name>
<feature type="compositionally biased region" description="Basic and acidic residues" evidence="1">
    <location>
        <begin position="26"/>
        <end position="35"/>
    </location>
</feature>
<evidence type="ECO:0000313" key="3">
    <source>
        <dbReference type="Proteomes" id="UP001295444"/>
    </source>
</evidence>
<reference evidence="2" key="1">
    <citation type="submission" date="2022-03" db="EMBL/GenBank/DDBJ databases">
        <authorList>
            <person name="Alioto T."/>
            <person name="Alioto T."/>
            <person name="Gomez Garrido J."/>
        </authorList>
    </citation>
    <scope>NUCLEOTIDE SEQUENCE</scope>
</reference>
<sequence length="184" mass="20911">MEVEHRLDRAFQVLWEKLEALLFPSPHEKEPETHLRTHPSKVKRKPVQTPRAPQRLARQNQPEILRKRETGGLSGGSKRRATATWELQGIVMPRKHRRAGYLRRPGRAAVETRNKVQGTRAATPIEPQKGNPQRRQHRPQCGEHSHAALSKGDTLLAISVEECERAAPYNIILQDCILTRTGIG</sequence>
<feature type="region of interest" description="Disordered" evidence="1">
    <location>
        <begin position="109"/>
        <end position="148"/>
    </location>
</feature>
<dbReference type="AlphaFoldDB" id="A0AAD1VU24"/>
<dbReference type="EMBL" id="OW240913">
    <property type="protein sequence ID" value="CAH2251332.1"/>
    <property type="molecule type" value="Genomic_DNA"/>
</dbReference>
<organism evidence="2 3">
    <name type="scientific">Pelobates cultripes</name>
    <name type="common">Western spadefoot toad</name>
    <dbReference type="NCBI Taxonomy" id="61616"/>
    <lineage>
        <taxon>Eukaryota</taxon>
        <taxon>Metazoa</taxon>
        <taxon>Chordata</taxon>
        <taxon>Craniata</taxon>
        <taxon>Vertebrata</taxon>
        <taxon>Euteleostomi</taxon>
        <taxon>Amphibia</taxon>
        <taxon>Batrachia</taxon>
        <taxon>Anura</taxon>
        <taxon>Pelobatoidea</taxon>
        <taxon>Pelobatidae</taxon>
        <taxon>Pelobates</taxon>
    </lineage>
</organism>
<evidence type="ECO:0000256" key="1">
    <source>
        <dbReference type="SAM" id="MobiDB-lite"/>
    </source>
</evidence>
<feature type="compositionally biased region" description="Basic residues" evidence="1">
    <location>
        <begin position="36"/>
        <end position="46"/>
    </location>
</feature>
<dbReference type="Proteomes" id="UP001295444">
    <property type="component" value="Chromosome 02"/>
</dbReference>
<feature type="region of interest" description="Disordered" evidence="1">
    <location>
        <begin position="26"/>
        <end position="81"/>
    </location>
</feature>
<evidence type="ECO:0000313" key="2">
    <source>
        <dbReference type="EMBL" id="CAH2251332.1"/>
    </source>
</evidence>
<protein>
    <submittedName>
        <fullName evidence="2">Uncharacterized protein</fullName>
    </submittedName>
</protein>
<gene>
    <name evidence="2" type="ORF">PECUL_23A005620</name>
</gene>
<keyword evidence="3" id="KW-1185">Reference proteome</keyword>
<proteinExistence type="predicted"/>
<accession>A0AAD1VU24</accession>